<comment type="caution">
    <text evidence="1">The sequence shown here is derived from an EMBL/GenBank/DDBJ whole genome shotgun (WGS) entry which is preliminary data.</text>
</comment>
<evidence type="ECO:0000313" key="1">
    <source>
        <dbReference type="EMBL" id="KAH3773517.1"/>
    </source>
</evidence>
<evidence type="ECO:0000313" key="2">
    <source>
        <dbReference type="Proteomes" id="UP000828390"/>
    </source>
</evidence>
<name>A0A9D4E471_DREPO</name>
<accession>A0A9D4E471</accession>
<dbReference type="EMBL" id="JAIWYP010000009">
    <property type="protein sequence ID" value="KAH3773517.1"/>
    <property type="molecule type" value="Genomic_DNA"/>
</dbReference>
<organism evidence="1 2">
    <name type="scientific">Dreissena polymorpha</name>
    <name type="common">Zebra mussel</name>
    <name type="synonym">Mytilus polymorpha</name>
    <dbReference type="NCBI Taxonomy" id="45954"/>
    <lineage>
        <taxon>Eukaryota</taxon>
        <taxon>Metazoa</taxon>
        <taxon>Spiralia</taxon>
        <taxon>Lophotrochozoa</taxon>
        <taxon>Mollusca</taxon>
        <taxon>Bivalvia</taxon>
        <taxon>Autobranchia</taxon>
        <taxon>Heteroconchia</taxon>
        <taxon>Euheterodonta</taxon>
        <taxon>Imparidentia</taxon>
        <taxon>Neoheterodontei</taxon>
        <taxon>Myida</taxon>
        <taxon>Dreissenoidea</taxon>
        <taxon>Dreissenidae</taxon>
        <taxon>Dreissena</taxon>
    </lineage>
</organism>
<dbReference type="AlphaFoldDB" id="A0A9D4E471"/>
<dbReference type="Proteomes" id="UP000828390">
    <property type="component" value="Unassembled WGS sequence"/>
</dbReference>
<keyword evidence="2" id="KW-1185">Reference proteome</keyword>
<protein>
    <submittedName>
        <fullName evidence="1">Uncharacterized protein</fullName>
    </submittedName>
</protein>
<sequence>MKSMDHIELLDISHNSITNLNQKSRDAISSNGSPNLSVLLFDNFLSCAVCEDYEFIQWLLLNQTPVKRKQELTCHNEHNKKEKIKPSHQ</sequence>
<reference evidence="1" key="2">
    <citation type="submission" date="2020-11" db="EMBL/GenBank/DDBJ databases">
        <authorList>
            <person name="McCartney M.A."/>
            <person name="Auch B."/>
            <person name="Kono T."/>
            <person name="Mallez S."/>
            <person name="Becker A."/>
            <person name="Gohl D.M."/>
            <person name="Silverstein K.A.T."/>
            <person name="Koren S."/>
            <person name="Bechman K.B."/>
            <person name="Herman A."/>
            <person name="Abrahante J.E."/>
            <person name="Garbe J."/>
        </authorList>
    </citation>
    <scope>NUCLEOTIDE SEQUENCE</scope>
    <source>
        <strain evidence="1">Duluth1</strain>
        <tissue evidence="1">Whole animal</tissue>
    </source>
</reference>
<dbReference type="SUPFAM" id="SSF52058">
    <property type="entry name" value="L domain-like"/>
    <property type="match status" value="1"/>
</dbReference>
<gene>
    <name evidence="1" type="ORF">DPMN_174879</name>
</gene>
<dbReference type="InterPro" id="IPR032675">
    <property type="entry name" value="LRR_dom_sf"/>
</dbReference>
<dbReference type="Gene3D" id="3.80.10.10">
    <property type="entry name" value="Ribonuclease Inhibitor"/>
    <property type="match status" value="1"/>
</dbReference>
<reference evidence="1" key="1">
    <citation type="journal article" date="2019" name="bioRxiv">
        <title>The Genome of the Zebra Mussel, Dreissena polymorpha: A Resource for Invasive Species Research.</title>
        <authorList>
            <person name="McCartney M.A."/>
            <person name="Auch B."/>
            <person name="Kono T."/>
            <person name="Mallez S."/>
            <person name="Zhang Y."/>
            <person name="Obille A."/>
            <person name="Becker A."/>
            <person name="Abrahante J.E."/>
            <person name="Garbe J."/>
            <person name="Badalamenti J.P."/>
            <person name="Herman A."/>
            <person name="Mangelson H."/>
            <person name="Liachko I."/>
            <person name="Sullivan S."/>
            <person name="Sone E.D."/>
            <person name="Koren S."/>
            <person name="Silverstein K.A.T."/>
            <person name="Beckman K.B."/>
            <person name="Gohl D.M."/>
        </authorList>
    </citation>
    <scope>NUCLEOTIDE SEQUENCE</scope>
    <source>
        <strain evidence="1">Duluth1</strain>
        <tissue evidence="1">Whole animal</tissue>
    </source>
</reference>
<proteinExistence type="predicted"/>